<dbReference type="RefSeq" id="WP_159427462.1">
    <property type="nucleotide sequence ID" value="NZ_FMYU01000002.1"/>
</dbReference>
<dbReference type="Gene3D" id="1.25.40.10">
    <property type="entry name" value="Tetratricopeptide repeat domain"/>
    <property type="match status" value="3"/>
</dbReference>
<organism evidence="4 5">
    <name type="scientific">Desulfurella multipotens</name>
    <dbReference type="NCBI Taxonomy" id="79269"/>
    <lineage>
        <taxon>Bacteria</taxon>
        <taxon>Pseudomonadati</taxon>
        <taxon>Campylobacterota</taxon>
        <taxon>Desulfurellia</taxon>
        <taxon>Desulfurellales</taxon>
        <taxon>Desulfurellaceae</taxon>
        <taxon>Desulfurella</taxon>
    </lineage>
</organism>
<dbReference type="SUPFAM" id="SSF48452">
    <property type="entry name" value="TPR-like"/>
    <property type="match status" value="1"/>
</dbReference>
<evidence type="ECO:0000313" key="4">
    <source>
        <dbReference type="EMBL" id="SDC08125.1"/>
    </source>
</evidence>
<feature type="repeat" description="TPR" evidence="1">
    <location>
        <begin position="794"/>
        <end position="827"/>
    </location>
</feature>
<dbReference type="Pfam" id="PF13176">
    <property type="entry name" value="TPR_7"/>
    <property type="match status" value="1"/>
</dbReference>
<dbReference type="PANTHER" id="PTHR41786">
    <property type="entry name" value="MOTILITY ACCESSORY FACTOR MAF"/>
    <property type="match status" value="1"/>
</dbReference>
<dbReference type="PANTHER" id="PTHR41786:SF1">
    <property type="entry name" value="6-HYDROXYMETHYLPTERIN DIPHOSPHOKINASE MPTE-LIKE DOMAIN-CONTAINING PROTEIN"/>
    <property type="match status" value="1"/>
</dbReference>
<feature type="coiled-coil region" evidence="2">
    <location>
        <begin position="441"/>
        <end position="538"/>
    </location>
</feature>
<proteinExistence type="predicted"/>
<dbReference type="InterPro" id="IPR011990">
    <property type="entry name" value="TPR-like_helical_dom_sf"/>
</dbReference>
<evidence type="ECO:0000259" key="3">
    <source>
        <dbReference type="Pfam" id="PF01973"/>
    </source>
</evidence>
<feature type="domain" description="6-hydroxymethylpterin diphosphokinase MptE-like" evidence="3">
    <location>
        <begin position="171"/>
        <end position="340"/>
    </location>
</feature>
<dbReference type="EMBL" id="FMYU01000002">
    <property type="protein sequence ID" value="SDC08125.1"/>
    <property type="molecule type" value="Genomic_DNA"/>
</dbReference>
<dbReference type="PROSITE" id="PS50005">
    <property type="entry name" value="TPR"/>
    <property type="match status" value="3"/>
</dbReference>
<dbReference type="AlphaFoldDB" id="A0A1G6IQ24"/>
<evidence type="ECO:0000313" key="5">
    <source>
        <dbReference type="Proteomes" id="UP000199411"/>
    </source>
</evidence>
<reference evidence="5" key="1">
    <citation type="submission" date="2016-10" db="EMBL/GenBank/DDBJ databases">
        <authorList>
            <person name="Varghese N."/>
            <person name="Submissions S."/>
        </authorList>
    </citation>
    <scope>NUCLEOTIDE SEQUENCE [LARGE SCALE GENOMIC DNA]</scope>
    <source>
        <strain evidence="5">DSM 8415</strain>
    </source>
</reference>
<feature type="repeat" description="TPR" evidence="1">
    <location>
        <begin position="760"/>
        <end position="793"/>
    </location>
</feature>
<dbReference type="Pfam" id="PF14559">
    <property type="entry name" value="TPR_19"/>
    <property type="match status" value="1"/>
</dbReference>
<sequence length="896" mass="103797">MLEKNALVIDKKATYLKKLLENINPKPIQVSKEIYTKPQLKHEDVVVLSGFGSGHIAKRLIEDFPKNTIICYETDLEGLKYVLDNVDVSDCFVHDNFFFFASDEENIENTITATFNLFVGKFNFGNLQIITNPLLEPSKSQKINDIIQKLYTPILLNRNTLLLKSQYIIENIVKNISDVALGFNLDYLKNRAKNKPALIVASGPSLSNDIETIKKYHNRFIVIAVDSVINILKQHDIKPDIICGLDYQQVTLEKYSPLMKKTQADDSIFVFEPAIFYQIPKLFKNKVFKTEENSFLELLDIKPNYEVFPINAVTHLAVNVAYILGANPIVFVGQDWAYTKAQHHAKGTILPQGLPEKLIWVKGNYEEKVPTDENLFSGLTIMSEIANFLTSKGIQVINATSGGAYIENTQIEKLEEFAKRIKKNATITIKFNKKPSLSIYIKKLKNILLEMNKAIHKADKALKINQNIQKTYEKTKNMEKIRSKVEESNKINNELYNNPVMTKFVFFYYFQEFYNYFKEEIDIENQTLEKRLEQSNKYFELIKTLTQNLIELVQKTIKYLELKNAFLQKFEENVKNNDKLFELLMNCYDFGDIYFGLEILDKINIQNNSKLIFAKAKLLSNYRYFHKHAVELYEKAIELDPDFELARNELAVEKYKIISHLILAKDAILNRNDFITAKRLIERAKDYDPDNEHTIQWLSMINNLEQMQTMQERQKVIKEQLKIEGTIPEYDKAIELLKQNKIDEAYSVLENLNKKYPAFGDALFLMGSILIDKKDFDKALDLLNQAKNLLPYHPFVYVALAKIYMSKEIYDKAKEALETALSLNPALKDEIGENLGDLYYEFGEYEKALSLYESHLQITQDKRKLLMKIALCYKGLGLIQSYNQILSKLQELSTNA</sequence>
<keyword evidence="2" id="KW-0175">Coiled coil</keyword>
<dbReference type="SMART" id="SM00028">
    <property type="entry name" value="TPR"/>
    <property type="match status" value="4"/>
</dbReference>
<accession>A0A1G6IQ24</accession>
<dbReference type="Proteomes" id="UP000199411">
    <property type="component" value="Unassembled WGS sequence"/>
</dbReference>
<feature type="repeat" description="TPR" evidence="1">
    <location>
        <begin position="829"/>
        <end position="862"/>
    </location>
</feature>
<dbReference type="Pfam" id="PF13181">
    <property type="entry name" value="TPR_8"/>
    <property type="match status" value="1"/>
</dbReference>
<name>A0A1G6IQ24_9BACT</name>
<dbReference type="InterPro" id="IPR002826">
    <property type="entry name" value="MptE-like"/>
</dbReference>
<dbReference type="OrthoDB" id="5291305at2"/>
<protein>
    <submittedName>
        <fullName evidence="4">Uncharacterized conserved protein</fullName>
    </submittedName>
</protein>
<keyword evidence="5" id="KW-1185">Reference proteome</keyword>
<evidence type="ECO:0000256" key="1">
    <source>
        <dbReference type="PROSITE-ProRule" id="PRU00339"/>
    </source>
</evidence>
<keyword evidence="1" id="KW-0802">TPR repeat</keyword>
<evidence type="ECO:0000256" key="2">
    <source>
        <dbReference type="SAM" id="Coils"/>
    </source>
</evidence>
<gene>
    <name evidence="4" type="ORF">SAMN05660835_00278</name>
</gene>
<dbReference type="Pfam" id="PF01973">
    <property type="entry name" value="MptE-like"/>
    <property type="match status" value="1"/>
</dbReference>
<dbReference type="InterPro" id="IPR019734">
    <property type="entry name" value="TPR_rpt"/>
</dbReference>